<evidence type="ECO:0000256" key="2">
    <source>
        <dbReference type="RuleBase" id="RU003476"/>
    </source>
</evidence>
<evidence type="ECO:0000259" key="3">
    <source>
        <dbReference type="PROSITE" id="PS51462"/>
    </source>
</evidence>
<evidence type="ECO:0000313" key="5">
    <source>
        <dbReference type="Proteomes" id="UP001231941"/>
    </source>
</evidence>
<comment type="similarity">
    <text evidence="2">Belongs to the Nudix hydrolase family.</text>
</comment>
<dbReference type="Gene3D" id="3.90.79.10">
    <property type="entry name" value="Nucleoside Triphosphate Pyrophosphohydrolase"/>
    <property type="match status" value="1"/>
</dbReference>
<dbReference type="PROSITE" id="PS00893">
    <property type="entry name" value="NUDIX_BOX"/>
    <property type="match status" value="1"/>
</dbReference>
<keyword evidence="5" id="KW-1185">Reference proteome</keyword>
<evidence type="ECO:0000256" key="1">
    <source>
        <dbReference type="ARBA" id="ARBA00022801"/>
    </source>
</evidence>
<protein>
    <submittedName>
        <fullName evidence="4">NUDIX domain-containing protein</fullName>
    </submittedName>
</protein>
<dbReference type="InterPro" id="IPR000086">
    <property type="entry name" value="NUDIX_hydrolase_dom"/>
</dbReference>
<dbReference type="EMBL" id="JAVAMP010000024">
    <property type="protein sequence ID" value="MDP5277114.1"/>
    <property type="molecule type" value="Genomic_DNA"/>
</dbReference>
<dbReference type="RefSeq" id="WP_305994414.1">
    <property type="nucleotide sequence ID" value="NZ_JAVAMP010000024.1"/>
</dbReference>
<dbReference type="SUPFAM" id="SSF55811">
    <property type="entry name" value="Nudix"/>
    <property type="match status" value="1"/>
</dbReference>
<dbReference type="CDD" id="cd04669">
    <property type="entry name" value="NUDIX_Hydrolase"/>
    <property type="match status" value="1"/>
</dbReference>
<dbReference type="InterPro" id="IPR020084">
    <property type="entry name" value="NUDIX_hydrolase_CS"/>
</dbReference>
<dbReference type="Pfam" id="PF00293">
    <property type="entry name" value="NUDIX"/>
    <property type="match status" value="1"/>
</dbReference>
<organism evidence="4 5">
    <name type="scientific">Chengkuizengella axinellae</name>
    <dbReference type="NCBI Taxonomy" id="3064388"/>
    <lineage>
        <taxon>Bacteria</taxon>
        <taxon>Bacillati</taxon>
        <taxon>Bacillota</taxon>
        <taxon>Bacilli</taxon>
        <taxon>Bacillales</taxon>
        <taxon>Paenibacillaceae</taxon>
        <taxon>Chengkuizengella</taxon>
    </lineage>
</organism>
<evidence type="ECO:0000313" key="4">
    <source>
        <dbReference type="EMBL" id="MDP5277114.1"/>
    </source>
</evidence>
<dbReference type="InterPro" id="IPR020476">
    <property type="entry name" value="Nudix_hydrolase"/>
</dbReference>
<dbReference type="InterPro" id="IPR015797">
    <property type="entry name" value="NUDIX_hydrolase-like_dom_sf"/>
</dbReference>
<feature type="domain" description="Nudix hydrolase" evidence="3">
    <location>
        <begin position="1"/>
        <end position="130"/>
    </location>
</feature>
<dbReference type="PANTHER" id="PTHR43736">
    <property type="entry name" value="ADP-RIBOSE PYROPHOSPHATASE"/>
    <property type="match status" value="1"/>
</dbReference>
<name>A0ABT9J683_9BACL</name>
<reference evidence="4 5" key="1">
    <citation type="submission" date="2023-08" db="EMBL/GenBank/DDBJ databases">
        <authorList>
            <person name="Park J.-S."/>
        </authorList>
    </citation>
    <scope>NUCLEOTIDE SEQUENCE [LARGE SCALE GENOMIC DNA]</scope>
    <source>
        <strain evidence="4 5">2205SS18-9</strain>
    </source>
</reference>
<sequence length="131" mass="14755">MRNRGSVVLIEDNKVGLIKRVREDSVYYVFPGGGIEDGETPEEGAKREALEELGVKVNVSECISTIEFNGTQYFFLAEIIDGDFGTGKGEEYTDENRQRGTYLPMWIEINKLSTIDVKPKEVAIKIQSLFN</sequence>
<keyword evidence="1 2" id="KW-0378">Hydrolase</keyword>
<dbReference type="Proteomes" id="UP001231941">
    <property type="component" value="Unassembled WGS sequence"/>
</dbReference>
<dbReference type="PROSITE" id="PS51462">
    <property type="entry name" value="NUDIX"/>
    <property type="match status" value="1"/>
</dbReference>
<gene>
    <name evidence="4" type="ORF">Q5Y73_23745</name>
</gene>
<dbReference type="PRINTS" id="PR00502">
    <property type="entry name" value="NUDIXFAMILY"/>
</dbReference>
<dbReference type="PANTHER" id="PTHR43736:SF2">
    <property type="entry name" value="MUTT_NUDIX FAMILY PROTEIN"/>
    <property type="match status" value="1"/>
</dbReference>
<proteinExistence type="inferred from homology"/>
<comment type="caution">
    <text evidence="4">The sequence shown here is derived from an EMBL/GenBank/DDBJ whole genome shotgun (WGS) entry which is preliminary data.</text>
</comment>
<accession>A0ABT9J683</accession>